<evidence type="ECO:0000256" key="5">
    <source>
        <dbReference type="ARBA" id="ARBA00023015"/>
    </source>
</evidence>
<name>A0A6P6GHT9_ZIZJJ</name>
<keyword evidence="8" id="KW-0539">Nucleus</keyword>
<dbReference type="GO" id="GO:0008270">
    <property type="term" value="F:zinc ion binding"/>
    <property type="evidence" value="ECO:0007669"/>
    <property type="project" value="UniProtKB-KW"/>
</dbReference>
<dbReference type="InterPro" id="IPR036893">
    <property type="entry name" value="SBP_sf"/>
</dbReference>
<keyword evidence="4" id="KW-0862">Zinc</keyword>
<dbReference type="PROSITE" id="PS51141">
    <property type="entry name" value="ZF_SBP"/>
    <property type="match status" value="1"/>
</dbReference>
<organism evidence="12 14">
    <name type="scientific">Ziziphus jujuba</name>
    <name type="common">Chinese jujube</name>
    <name type="synonym">Ziziphus sativa</name>
    <dbReference type="NCBI Taxonomy" id="326968"/>
    <lineage>
        <taxon>Eukaryota</taxon>
        <taxon>Viridiplantae</taxon>
        <taxon>Streptophyta</taxon>
        <taxon>Embryophyta</taxon>
        <taxon>Tracheophyta</taxon>
        <taxon>Spermatophyta</taxon>
        <taxon>Magnoliopsida</taxon>
        <taxon>eudicotyledons</taxon>
        <taxon>Gunneridae</taxon>
        <taxon>Pentapetalae</taxon>
        <taxon>rosids</taxon>
        <taxon>fabids</taxon>
        <taxon>Rosales</taxon>
        <taxon>Rhamnaceae</taxon>
        <taxon>Paliureae</taxon>
        <taxon>Ziziphus</taxon>
    </lineage>
</organism>
<evidence type="ECO:0000256" key="9">
    <source>
        <dbReference type="PROSITE-ProRule" id="PRU00470"/>
    </source>
</evidence>
<evidence type="ECO:0000256" key="10">
    <source>
        <dbReference type="SAM" id="MobiDB-lite"/>
    </source>
</evidence>
<feature type="region of interest" description="Disordered" evidence="10">
    <location>
        <begin position="118"/>
        <end position="137"/>
    </location>
</feature>
<dbReference type="GO" id="GO:0005634">
    <property type="term" value="C:nucleus"/>
    <property type="evidence" value="ECO:0007669"/>
    <property type="project" value="UniProtKB-SubCell"/>
</dbReference>
<evidence type="ECO:0000313" key="13">
    <source>
        <dbReference type="RefSeq" id="XP_015894286.1"/>
    </source>
</evidence>
<evidence type="ECO:0000256" key="3">
    <source>
        <dbReference type="ARBA" id="ARBA00022771"/>
    </source>
</evidence>
<dbReference type="Gene3D" id="4.10.1100.10">
    <property type="entry name" value="Transcription factor, SBP-box domain"/>
    <property type="match status" value="1"/>
</dbReference>
<keyword evidence="12" id="KW-1185">Reference proteome</keyword>
<dbReference type="AlphaFoldDB" id="A0A6P6GHT9"/>
<comment type="subcellular location">
    <subcellularLocation>
        <location evidence="1">Nucleus</location>
    </subcellularLocation>
</comment>
<accession>A0A6P6GHT9</accession>
<feature type="compositionally biased region" description="Polar residues" evidence="10">
    <location>
        <begin position="339"/>
        <end position="354"/>
    </location>
</feature>
<evidence type="ECO:0000259" key="11">
    <source>
        <dbReference type="PROSITE" id="PS51141"/>
    </source>
</evidence>
<protein>
    <submittedName>
        <fullName evidence="13 14">Squamosa promoter-binding-like protein 16 isoform X1</fullName>
    </submittedName>
</protein>
<evidence type="ECO:0000256" key="6">
    <source>
        <dbReference type="ARBA" id="ARBA00023125"/>
    </source>
</evidence>
<dbReference type="InterPro" id="IPR004333">
    <property type="entry name" value="SBP_dom"/>
</dbReference>
<evidence type="ECO:0000256" key="1">
    <source>
        <dbReference type="ARBA" id="ARBA00004123"/>
    </source>
</evidence>
<dbReference type="GeneID" id="107428287"/>
<keyword evidence="2" id="KW-0479">Metal-binding</keyword>
<dbReference type="Pfam" id="PF03110">
    <property type="entry name" value="SBP"/>
    <property type="match status" value="1"/>
</dbReference>
<feature type="region of interest" description="Disordered" evidence="10">
    <location>
        <begin position="20"/>
        <end position="47"/>
    </location>
</feature>
<reference evidence="14" key="1">
    <citation type="submission" date="2025-04" db="UniProtKB">
        <authorList>
            <consortium name="RefSeq"/>
        </authorList>
    </citation>
    <scope>IDENTIFICATION</scope>
    <source>
        <tissue evidence="13 14">In vitro plantlets</tissue>
        <tissue evidence="15">Seedling</tissue>
    </source>
</reference>
<dbReference type="FunFam" id="4.10.1100.10:FF:000001">
    <property type="entry name" value="Squamosa promoter-binding-like protein 14"/>
    <property type="match status" value="1"/>
</dbReference>
<evidence type="ECO:0000256" key="4">
    <source>
        <dbReference type="ARBA" id="ARBA00022833"/>
    </source>
</evidence>
<dbReference type="PANTHER" id="PTHR31251">
    <property type="entry name" value="SQUAMOSA PROMOTER-BINDING-LIKE PROTEIN 4"/>
    <property type="match status" value="1"/>
</dbReference>
<evidence type="ECO:0000313" key="12">
    <source>
        <dbReference type="Proteomes" id="UP001652623"/>
    </source>
</evidence>
<gene>
    <name evidence="13 14 15" type="primary">LOC107428287</name>
</gene>
<proteinExistence type="predicted"/>
<evidence type="ECO:0000313" key="15">
    <source>
        <dbReference type="RefSeq" id="XP_060669075.1"/>
    </source>
</evidence>
<keyword evidence="5" id="KW-0805">Transcription regulation</keyword>
<sequence>MTESKLGRFYDMEDGIKAKLEDAGNESSSSKSSSSTTLLKRSRAPNNGTQVPSCLVDGCISDLSKCRDYYRRHKVCELHSKTPKVTIGGHEQRFCQQCSRFHSLEEFDEGKRSCRKRLDGHNRRRRKPQPESMSINSGRFLSTYQGARVLPFCGSQIFSSHAMSSALAGARVGDVKIENETMLFDSHSQLGGNKKQSFPEFMTQIYKGGKQLSSLQSTNCNPTLPEASVCSQQHLNANSAFWNAGNNQKVFPNWLYRDSSESDCALSLLSSTPTDNTKEIGLSHFMGSNPIPQAQPLIPSMHYNGLEMVGEPATSILFTDGSDSANFHCQEMHKIRPDGSSSSGPHQKLSFSWD</sequence>
<feature type="compositionally biased region" description="Low complexity" evidence="10">
    <location>
        <begin position="27"/>
        <end position="39"/>
    </location>
</feature>
<evidence type="ECO:0000256" key="7">
    <source>
        <dbReference type="ARBA" id="ARBA00023163"/>
    </source>
</evidence>
<feature type="region of interest" description="Disordered" evidence="10">
    <location>
        <begin position="334"/>
        <end position="354"/>
    </location>
</feature>
<dbReference type="RefSeq" id="XP_060669075.1">
    <property type="nucleotide sequence ID" value="XM_060813092.1"/>
</dbReference>
<dbReference type="InterPro" id="IPR044817">
    <property type="entry name" value="SBP-like"/>
</dbReference>
<keyword evidence="3 9" id="KW-0863">Zinc-finger</keyword>
<dbReference type="RefSeq" id="XP_015894286.1">
    <property type="nucleotide sequence ID" value="XM_016038800.2"/>
</dbReference>
<dbReference type="PANTHER" id="PTHR31251:SF207">
    <property type="entry name" value="SQUAMOSA PROMOTER-BINDING-LIKE PROTEIN 13A-RELATED"/>
    <property type="match status" value="1"/>
</dbReference>
<dbReference type="Proteomes" id="UP001652623">
    <property type="component" value="Chromosome 12"/>
</dbReference>
<dbReference type="SUPFAM" id="SSF103612">
    <property type="entry name" value="SBT domain"/>
    <property type="match status" value="1"/>
</dbReference>
<dbReference type="RefSeq" id="XP_024933672.1">
    <property type="nucleotide sequence ID" value="XM_025077904.1"/>
</dbReference>
<evidence type="ECO:0000256" key="8">
    <source>
        <dbReference type="ARBA" id="ARBA00023242"/>
    </source>
</evidence>
<keyword evidence="7" id="KW-0804">Transcription</keyword>
<dbReference type="GO" id="GO:0003677">
    <property type="term" value="F:DNA binding"/>
    <property type="evidence" value="ECO:0007669"/>
    <property type="project" value="UniProtKB-KW"/>
</dbReference>
<feature type="domain" description="SBP-type" evidence="11">
    <location>
        <begin position="51"/>
        <end position="128"/>
    </location>
</feature>
<keyword evidence="6" id="KW-0238">DNA-binding</keyword>
<evidence type="ECO:0000313" key="14">
    <source>
        <dbReference type="RefSeq" id="XP_024933672.1"/>
    </source>
</evidence>
<evidence type="ECO:0000256" key="2">
    <source>
        <dbReference type="ARBA" id="ARBA00022723"/>
    </source>
</evidence>